<feature type="region of interest" description="Disordered" evidence="6">
    <location>
        <begin position="41"/>
        <end position="65"/>
    </location>
</feature>
<dbReference type="Proteomes" id="UP001500618">
    <property type="component" value="Unassembled WGS sequence"/>
</dbReference>
<evidence type="ECO:0000256" key="6">
    <source>
        <dbReference type="SAM" id="MobiDB-lite"/>
    </source>
</evidence>
<evidence type="ECO:0000256" key="3">
    <source>
        <dbReference type="ARBA" id="ARBA00022692"/>
    </source>
</evidence>
<evidence type="ECO:0000256" key="5">
    <source>
        <dbReference type="ARBA" id="ARBA00023136"/>
    </source>
</evidence>
<keyword evidence="2" id="KW-1003">Cell membrane</keyword>
<evidence type="ECO:0000313" key="9">
    <source>
        <dbReference type="EMBL" id="GAA1657020.1"/>
    </source>
</evidence>
<keyword evidence="5 7" id="KW-0472">Membrane</keyword>
<comment type="subcellular location">
    <subcellularLocation>
        <location evidence="1">Cell membrane</location>
        <topology evidence="1">Multi-pass membrane protein</topology>
    </subcellularLocation>
</comment>
<accession>A0ABP4RQ95</accession>
<feature type="transmembrane region" description="Helical" evidence="7">
    <location>
        <begin position="67"/>
        <end position="84"/>
    </location>
</feature>
<evidence type="ECO:0000313" key="10">
    <source>
        <dbReference type="Proteomes" id="UP001500618"/>
    </source>
</evidence>
<feature type="transmembrane region" description="Helical" evidence="7">
    <location>
        <begin position="263"/>
        <end position="283"/>
    </location>
</feature>
<dbReference type="PANTHER" id="PTHR35007">
    <property type="entry name" value="INTEGRAL MEMBRANE PROTEIN-RELATED"/>
    <property type="match status" value="1"/>
</dbReference>
<feature type="transmembrane region" description="Helical" evidence="7">
    <location>
        <begin position="428"/>
        <end position="446"/>
    </location>
</feature>
<evidence type="ECO:0000256" key="7">
    <source>
        <dbReference type="SAM" id="Phobius"/>
    </source>
</evidence>
<feature type="transmembrane region" description="Helical" evidence="7">
    <location>
        <begin position="452"/>
        <end position="471"/>
    </location>
</feature>
<evidence type="ECO:0000259" key="8">
    <source>
        <dbReference type="Pfam" id="PF00482"/>
    </source>
</evidence>
<protein>
    <recommendedName>
        <fullName evidence="8">Type II secretion system protein GspF domain-containing protein</fullName>
    </recommendedName>
</protein>
<proteinExistence type="predicted"/>
<feature type="domain" description="Type II secretion system protein GspF" evidence="8">
    <location>
        <begin position="125"/>
        <end position="250"/>
    </location>
</feature>
<feature type="transmembrane region" description="Helical" evidence="7">
    <location>
        <begin position="12"/>
        <end position="34"/>
    </location>
</feature>
<gene>
    <name evidence="9" type="ORF">GCM10009765_03150</name>
</gene>
<evidence type="ECO:0000256" key="1">
    <source>
        <dbReference type="ARBA" id="ARBA00004651"/>
    </source>
</evidence>
<dbReference type="PANTHER" id="PTHR35007:SF3">
    <property type="entry name" value="POSSIBLE CONSERVED ALANINE RICH MEMBRANE PROTEIN"/>
    <property type="match status" value="1"/>
</dbReference>
<dbReference type="RefSeq" id="WP_344306410.1">
    <property type="nucleotide sequence ID" value="NZ_BAAANY010000001.1"/>
</dbReference>
<feature type="transmembrane region" description="Helical" evidence="7">
    <location>
        <begin position="237"/>
        <end position="257"/>
    </location>
</feature>
<dbReference type="Pfam" id="PF00482">
    <property type="entry name" value="T2SSF"/>
    <property type="match status" value="1"/>
</dbReference>
<keyword evidence="4 7" id="KW-1133">Transmembrane helix</keyword>
<keyword evidence="3 7" id="KW-0812">Transmembrane</keyword>
<dbReference type="EMBL" id="BAAANY010000001">
    <property type="protein sequence ID" value="GAA1657020.1"/>
    <property type="molecule type" value="Genomic_DNA"/>
</dbReference>
<reference evidence="10" key="1">
    <citation type="journal article" date="2019" name="Int. J. Syst. Evol. Microbiol.">
        <title>The Global Catalogue of Microorganisms (GCM) 10K type strain sequencing project: providing services to taxonomists for standard genome sequencing and annotation.</title>
        <authorList>
            <consortium name="The Broad Institute Genomics Platform"/>
            <consortium name="The Broad Institute Genome Sequencing Center for Infectious Disease"/>
            <person name="Wu L."/>
            <person name="Ma J."/>
        </authorList>
    </citation>
    <scope>NUCLEOTIDE SEQUENCE [LARGE SCALE GENOMIC DNA]</scope>
    <source>
        <strain evidence="10">JCM 14718</strain>
    </source>
</reference>
<dbReference type="InterPro" id="IPR018076">
    <property type="entry name" value="T2SS_GspF_dom"/>
</dbReference>
<name>A0ABP4RQ95_9ACTN</name>
<feature type="transmembrane region" description="Helical" evidence="7">
    <location>
        <begin position="604"/>
        <end position="624"/>
    </location>
</feature>
<feature type="transmembrane region" description="Helical" evidence="7">
    <location>
        <begin position="319"/>
        <end position="338"/>
    </location>
</feature>
<feature type="transmembrane region" description="Helical" evidence="7">
    <location>
        <begin position="344"/>
        <end position="366"/>
    </location>
</feature>
<organism evidence="9 10">
    <name type="scientific">Fodinicola feengrottensis</name>
    <dbReference type="NCBI Taxonomy" id="435914"/>
    <lineage>
        <taxon>Bacteria</taxon>
        <taxon>Bacillati</taxon>
        <taxon>Actinomycetota</taxon>
        <taxon>Actinomycetes</taxon>
        <taxon>Mycobacteriales</taxon>
        <taxon>Fodinicola</taxon>
    </lineage>
</organism>
<evidence type="ECO:0000256" key="4">
    <source>
        <dbReference type="ARBA" id="ARBA00022989"/>
    </source>
</evidence>
<feature type="transmembrane region" description="Helical" evidence="7">
    <location>
        <begin position="90"/>
        <end position="108"/>
    </location>
</feature>
<sequence>MGGDQLSGSVTTWLVVACGAVVGIGALLVLVALARRPRETVEAPGDDDDLAPGAVDGQPGAGRGARGRWSVVAAVGAAVAGWLITGWPVAGPLAALTVWFWPLMVGGTRQHEERVTRSDAIATWTGHLVGSVRAASGLQQALVRSAPLAPAAIAPVVRRLAARLRAGQRTQEALRHAQTDLDDATGDLVMIALGMAAQHADGLADCLEEIRVVARDDADLRRDTHANRARARTAVRVVLGSSAAMVAIMLFAFPSYLTAYRSVAGQLALVVIAAGYAACLWWIRRVADIPDEPRILVSGPTPGSGGQRAARRLDEVTPMVAWSQALGVPAIPLLAAVGGTGPTATTAIVVACGYGALIGVGVLLVVRGVWRRRPPLVDVIAAATGTTAPTRGWWDDDGWLTRFATSLRLLGPAVRADLRLLRRPVRTHLGRCALTAAGCALGAAVLCVLAAAPLLVTAAVAGIAAVGGVWWTGRQVTAAATGQRDGLRHALSVWLDLVAMATRGAAGVEQSVERASAHIRGESADQIRDAVIKARNQGVAQWRMIRALGERTGVLACIDVAAILELGTTDGARVQTALRDQAATLRRTRRAAAKERVTAATERIWVPASIMTIWVLALAIYPALTQFTTTGISP</sequence>
<comment type="caution">
    <text evidence="9">The sequence shown here is derived from an EMBL/GenBank/DDBJ whole genome shotgun (WGS) entry which is preliminary data.</text>
</comment>
<evidence type="ECO:0000256" key="2">
    <source>
        <dbReference type="ARBA" id="ARBA00022475"/>
    </source>
</evidence>
<keyword evidence="10" id="KW-1185">Reference proteome</keyword>